<organismHost>
    <name type="scientific">Sus scrofa</name>
    <name type="common">Pig</name>
    <dbReference type="NCBI Taxonomy" id="9823"/>
</organismHost>
<dbReference type="EMBL" id="MN630494">
    <property type="protein sequence ID" value="QII88536.2"/>
    <property type="molecule type" value="Genomic_DNA"/>
</dbReference>
<feature type="transmembrane region" description="Helical" evidence="1">
    <location>
        <begin position="223"/>
        <end position="243"/>
    </location>
</feature>
<proteinExistence type="predicted"/>
<organism evidence="2 3">
    <name type="scientific">African swine fever virus</name>
    <name type="common">ASFV</name>
    <dbReference type="NCBI Taxonomy" id="10497"/>
    <lineage>
        <taxon>Viruses</taxon>
        <taxon>Varidnaviria</taxon>
        <taxon>Bamfordvirae</taxon>
        <taxon>Nucleocytoviricota</taxon>
        <taxon>Pokkesviricetes</taxon>
        <taxon>Asfuvirales</taxon>
        <taxon>Asfarviridae</taxon>
        <taxon>Asfivirus</taxon>
        <taxon>Asfivirus haemorrhagiae</taxon>
    </lineage>
</organism>
<evidence type="ECO:0000313" key="3">
    <source>
        <dbReference type="Proteomes" id="UP000501719"/>
    </source>
</evidence>
<organismHost>
    <name type="scientific">Phacochoerus africanus</name>
    <name type="common">Warthog</name>
    <dbReference type="NCBI Taxonomy" id="41426"/>
</organismHost>
<feature type="transmembrane region" description="Helical" evidence="1">
    <location>
        <begin position="196"/>
        <end position="216"/>
    </location>
</feature>
<dbReference type="Proteomes" id="UP000501719">
    <property type="component" value="Segment"/>
</dbReference>
<gene>
    <name evidence="2" type="primary">300_1L</name>
</gene>
<evidence type="ECO:0000256" key="1">
    <source>
        <dbReference type="SAM" id="Phobius"/>
    </source>
</evidence>
<feature type="transmembrane region" description="Helical" evidence="1">
    <location>
        <begin position="34"/>
        <end position="55"/>
    </location>
</feature>
<reference evidence="2 3" key="1">
    <citation type="submission" date="2019-10" db="EMBL/GenBank/DDBJ databases">
        <authorList>
            <person name="Ndlovu S.S."/>
        </authorList>
    </citation>
    <scope>NUCLEOTIDE SEQUENCE [LARGE SCALE GENOMIC DNA]</scope>
    <source>
        <strain evidence="2">Zaire</strain>
    </source>
</reference>
<keyword evidence="1" id="KW-0472">Membrane</keyword>
<name>A0A6G7KT28_ASF</name>
<evidence type="ECO:0000313" key="2">
    <source>
        <dbReference type="EMBL" id="QII88536.2"/>
    </source>
</evidence>
<keyword evidence="1" id="KW-0812">Transmembrane</keyword>
<organismHost>
    <name type="scientific">Potamochoerus larvatus</name>
    <name type="common">Bushpig</name>
    <dbReference type="NCBI Taxonomy" id="273792"/>
</organismHost>
<feature type="transmembrane region" description="Helical" evidence="1">
    <location>
        <begin position="154"/>
        <end position="176"/>
    </location>
</feature>
<organismHost>
    <name type="scientific">Ornithodoros moubata</name>
    <name type="common">Soft tick</name>
    <name type="synonym">Argasid tick</name>
    <dbReference type="NCBI Taxonomy" id="6938"/>
</organismHost>
<accession>A0A6G7KT28</accession>
<protein>
    <submittedName>
        <fullName evidence="2">p300_1L</fullName>
    </submittedName>
</protein>
<organismHost>
    <name type="scientific">Phacochoerus aethiopicus</name>
    <name type="common">Warthog</name>
    <dbReference type="NCBI Taxonomy" id="85517"/>
</organismHost>
<keyword evidence="1" id="KW-1133">Transmembrane helix</keyword>
<organismHost>
    <name type="scientific">Ornithodoros</name>
    <name type="common">relapsing fever ticks</name>
    <dbReference type="NCBI Taxonomy" id="6937"/>
</organismHost>
<sequence>MPKVILRKGIHMFNIRPTMQVSISSLYRNISIFAFRYLIICAIICFHICFIIKYISCYIHKRLYSRIYFYHFPASRVYLVLYGQKYTIYRTKRVFFGIQDFAGLLYGYIADIIRYDITAHLFTQIGCKIRGKIQQIQGYYYLLIILLIRHRQTLYDFTTGHICHLLYIYSLFFFYVTTKEPRVFRCSSPGYQRPCYGYIFFVDIFHQKYVFIFALFTMRICILVAVALCTLLYCFAIPAYPYMVYKDCIFHMCMLFIDVFATTRRYGH</sequence>